<name>A0A975J184_9BACT</name>
<keyword evidence="3" id="KW-1185">Reference proteome</keyword>
<sequence length="233" mass="25615">MKTSFLTALAAALLAGGHALAQTNDPAIPVGSLTAFPTIVQTGTHPTLTWNITYPSIVQDVVTITPPGILTPKQDLYMDVRILGASVATSTAYFPVEAQVKYDTGSWTRVFYDKQTKVNPSTIVYTRQVLKNKQINFAGRYYYNNAWSTLYTTLQGNTGQIVALVNGATPPSTFPDYNQPTIESFLRPYLDSAGKIKIGPMDVIYLFELTHTNTNDSGFDLQDLCVLVTFRKS</sequence>
<dbReference type="EMBL" id="CP073100">
    <property type="protein sequence ID" value="QUE52162.1"/>
    <property type="molecule type" value="Genomic_DNA"/>
</dbReference>
<evidence type="ECO:0000313" key="2">
    <source>
        <dbReference type="EMBL" id="QUE52162.1"/>
    </source>
</evidence>
<organism evidence="2 3">
    <name type="scientific">Luteolibacter ambystomatis</name>
    <dbReference type="NCBI Taxonomy" id="2824561"/>
    <lineage>
        <taxon>Bacteria</taxon>
        <taxon>Pseudomonadati</taxon>
        <taxon>Verrucomicrobiota</taxon>
        <taxon>Verrucomicrobiia</taxon>
        <taxon>Verrucomicrobiales</taxon>
        <taxon>Verrucomicrobiaceae</taxon>
        <taxon>Luteolibacter</taxon>
    </lineage>
</organism>
<gene>
    <name evidence="2" type="ORF">KBB96_04540</name>
</gene>
<accession>A0A975J184</accession>
<keyword evidence="1" id="KW-0732">Signal</keyword>
<feature type="chain" id="PRO_5037837243" evidence="1">
    <location>
        <begin position="22"/>
        <end position="233"/>
    </location>
</feature>
<dbReference type="RefSeq" id="WP_211632802.1">
    <property type="nucleotide sequence ID" value="NZ_CP073100.1"/>
</dbReference>
<feature type="signal peptide" evidence="1">
    <location>
        <begin position="1"/>
        <end position="21"/>
    </location>
</feature>
<evidence type="ECO:0000313" key="3">
    <source>
        <dbReference type="Proteomes" id="UP000676169"/>
    </source>
</evidence>
<dbReference type="KEGG" id="lamb:KBB96_04540"/>
<reference evidence="2" key="1">
    <citation type="submission" date="2021-04" db="EMBL/GenBank/DDBJ databases">
        <title>Luteolibacter sp. 32A isolated from the skin of an Anderson's salamander (Ambystoma andersonii).</title>
        <authorList>
            <person name="Spergser J."/>
            <person name="Busse H.-J."/>
        </authorList>
    </citation>
    <scope>NUCLEOTIDE SEQUENCE</scope>
    <source>
        <strain evidence="2">32A</strain>
    </source>
</reference>
<proteinExistence type="predicted"/>
<protein>
    <submittedName>
        <fullName evidence="2">Uncharacterized protein</fullName>
    </submittedName>
</protein>
<dbReference type="AlphaFoldDB" id="A0A975J184"/>
<dbReference type="Proteomes" id="UP000676169">
    <property type="component" value="Chromosome"/>
</dbReference>
<evidence type="ECO:0000256" key="1">
    <source>
        <dbReference type="SAM" id="SignalP"/>
    </source>
</evidence>